<dbReference type="SUPFAM" id="SSF52540">
    <property type="entry name" value="P-loop containing nucleoside triphosphate hydrolases"/>
    <property type="match status" value="1"/>
</dbReference>
<dbReference type="Proteomes" id="UP000295649">
    <property type="component" value="Unassembled WGS sequence"/>
</dbReference>
<keyword evidence="1" id="KW-0808">Transferase</keyword>
<gene>
    <name evidence="3" type="ORF">EDE11_11756</name>
</gene>
<dbReference type="Pfam" id="PF13469">
    <property type="entry name" value="Sulfotransfer_3"/>
    <property type="match status" value="1"/>
</dbReference>
<feature type="repeat" description="TPR" evidence="2">
    <location>
        <begin position="109"/>
        <end position="142"/>
    </location>
</feature>
<proteinExistence type="predicted"/>
<dbReference type="InterPro" id="IPR027417">
    <property type="entry name" value="P-loop_NTPase"/>
</dbReference>
<reference evidence="3 4" key="1">
    <citation type="submission" date="2019-03" db="EMBL/GenBank/DDBJ databases">
        <title>Systems level insights into methane cycling in arid and semi-arid ecosystems.</title>
        <authorList>
            <person name="Kalyuzhnaya M."/>
        </authorList>
    </citation>
    <scope>NUCLEOTIDE SEQUENCE [LARGE SCALE GENOMIC DNA]</scope>
    <source>
        <strain evidence="3 4">S-1</strain>
    </source>
</reference>
<dbReference type="PROSITE" id="PS50005">
    <property type="entry name" value="TPR"/>
    <property type="match status" value="1"/>
</dbReference>
<dbReference type="InterPro" id="IPR026634">
    <property type="entry name" value="TPST-like"/>
</dbReference>
<dbReference type="Pfam" id="PF13181">
    <property type="entry name" value="TPR_8"/>
    <property type="match status" value="2"/>
</dbReference>
<comment type="caution">
    <text evidence="3">The sequence shown here is derived from an EMBL/GenBank/DDBJ whole genome shotgun (WGS) entry which is preliminary data.</text>
</comment>
<dbReference type="Gene3D" id="1.25.40.10">
    <property type="entry name" value="Tetratricopeptide repeat domain"/>
    <property type="match status" value="2"/>
</dbReference>
<dbReference type="SUPFAM" id="SSF48452">
    <property type="entry name" value="TPR-like"/>
    <property type="match status" value="1"/>
</dbReference>
<sequence>MTPFMQLGQAAVQQKNFDEAVAWFTKAAEDSPKDPQTKACLGQSLCWLGKREEGLAHLHQSGQLILKKSRKSRDIGLALDMVDQLQYWNDFPGALEICKQAVQINPGQLRGYQLLALTYSRLNQKKSALAAGRQALKLAPNSAVLSILLATLEAADGLSQEARQRLEKVLQNPLLTAEERFRANKELARILDKLGEYDRVFANLHAAAEIAPRLPEVKRQDAGLVPKMLEHYKTEFDRELLGRWANTDFPADQPAPVFLLGFMRTGTTLTQEVLAAHPEIFVADETDLIVSVAKELNRLSNGQGSLAEQLRKLDLAGVLHLRAFYWHRARALYGDKTGTRLLLDKTTMNTIDLGLINCIFPDAKLVFLLRDPRDVCLSCFMQTMLPTPSTVQLLSWESTARFYAQVMDWWLTIRSKLTMSFIEFRYEDAVFNFEPAFRKVFDFLDLDWNPAVAEFHKKAAGKYIASPSFSQVAQPLYSSSVGRWRHYRAEYAAILPELQTYIDEFGYEN</sequence>
<organism evidence="3 4">
    <name type="scientific">Methylomonas methanica</name>
    <dbReference type="NCBI Taxonomy" id="421"/>
    <lineage>
        <taxon>Bacteria</taxon>
        <taxon>Pseudomonadati</taxon>
        <taxon>Pseudomonadota</taxon>
        <taxon>Gammaproteobacteria</taxon>
        <taxon>Methylococcales</taxon>
        <taxon>Methylococcaceae</taxon>
        <taxon>Methylomonas</taxon>
    </lineage>
</organism>
<dbReference type="RefSeq" id="WP_228375648.1">
    <property type="nucleotide sequence ID" value="NZ_LUUF01000035.1"/>
</dbReference>
<dbReference type="InterPro" id="IPR011990">
    <property type="entry name" value="TPR-like_helical_dom_sf"/>
</dbReference>
<name>A0ABY2CJ87_METMH</name>
<protein>
    <submittedName>
        <fullName evidence="3">Tetratricopeptide repeat protein</fullName>
    </submittedName>
</protein>
<evidence type="ECO:0000313" key="3">
    <source>
        <dbReference type="EMBL" id="TCV81007.1"/>
    </source>
</evidence>
<dbReference type="EMBL" id="SMCN01000017">
    <property type="protein sequence ID" value="TCV81007.1"/>
    <property type="molecule type" value="Genomic_DNA"/>
</dbReference>
<keyword evidence="2" id="KW-0802">TPR repeat</keyword>
<keyword evidence="4" id="KW-1185">Reference proteome</keyword>
<dbReference type="PANTHER" id="PTHR12788:SF10">
    <property type="entry name" value="PROTEIN-TYROSINE SULFOTRANSFERASE"/>
    <property type="match status" value="1"/>
</dbReference>
<accession>A0ABY2CJ87</accession>
<evidence type="ECO:0000256" key="1">
    <source>
        <dbReference type="ARBA" id="ARBA00022679"/>
    </source>
</evidence>
<dbReference type="PANTHER" id="PTHR12788">
    <property type="entry name" value="PROTEIN-TYROSINE SULFOTRANSFERASE 2"/>
    <property type="match status" value="1"/>
</dbReference>
<dbReference type="InterPro" id="IPR019734">
    <property type="entry name" value="TPR_rpt"/>
</dbReference>
<dbReference type="SMART" id="SM00028">
    <property type="entry name" value="TPR"/>
    <property type="match status" value="3"/>
</dbReference>
<evidence type="ECO:0000313" key="4">
    <source>
        <dbReference type="Proteomes" id="UP000295649"/>
    </source>
</evidence>
<dbReference type="Gene3D" id="3.40.50.300">
    <property type="entry name" value="P-loop containing nucleotide triphosphate hydrolases"/>
    <property type="match status" value="1"/>
</dbReference>
<evidence type="ECO:0000256" key="2">
    <source>
        <dbReference type="PROSITE-ProRule" id="PRU00339"/>
    </source>
</evidence>